<dbReference type="PANTHER" id="PTHR42791:SF1">
    <property type="entry name" value="N-ACETYLTRANSFERASE DOMAIN-CONTAINING PROTEIN"/>
    <property type="match status" value="1"/>
</dbReference>
<sequence>MPPGQNMDDIWTVMRSGMWRLQYKLSPEGKKRFFQEFLPLLHDMKHSILGARDDDSYYLVYVGTKAKAQKNGYAKKLINYVTKKADEESRACYLESSNAINPIIYRKLGFEIARKIHLQRGEANIELDIMVREPKSLHAALASCPKEAAHRDEDVKEQQKSKIELTLTARSEKVGSAGIYSSAPKVEDVRTGL</sequence>
<accession>A0ABR0LUS2</accession>
<evidence type="ECO:0008006" key="3">
    <source>
        <dbReference type="Google" id="ProtNLM"/>
    </source>
</evidence>
<dbReference type="InterPro" id="IPR052523">
    <property type="entry name" value="Trichothecene_AcTrans"/>
</dbReference>
<gene>
    <name evidence="1" type="ORF">LTR16_008299</name>
</gene>
<dbReference type="PANTHER" id="PTHR42791">
    <property type="entry name" value="GNAT FAMILY ACETYLTRANSFERASE"/>
    <property type="match status" value="1"/>
</dbReference>
<organism evidence="1 2">
    <name type="scientific">Cryomyces antarcticus</name>
    <dbReference type="NCBI Taxonomy" id="329879"/>
    <lineage>
        <taxon>Eukaryota</taxon>
        <taxon>Fungi</taxon>
        <taxon>Dikarya</taxon>
        <taxon>Ascomycota</taxon>
        <taxon>Pezizomycotina</taxon>
        <taxon>Dothideomycetes</taxon>
        <taxon>Dothideomycetes incertae sedis</taxon>
        <taxon>Cryomyces</taxon>
    </lineage>
</organism>
<dbReference type="EMBL" id="JAVRRA010010149">
    <property type="protein sequence ID" value="KAK5242757.1"/>
    <property type="molecule type" value="Genomic_DNA"/>
</dbReference>
<dbReference type="Proteomes" id="UP001357485">
    <property type="component" value="Unassembled WGS sequence"/>
</dbReference>
<reference evidence="1 2" key="1">
    <citation type="submission" date="2023-08" db="EMBL/GenBank/DDBJ databases">
        <title>Black Yeasts Isolated from many extreme environments.</title>
        <authorList>
            <person name="Coleine C."/>
            <person name="Stajich J.E."/>
            <person name="Selbmann L."/>
        </authorList>
    </citation>
    <scope>NUCLEOTIDE SEQUENCE [LARGE SCALE GENOMIC DNA]</scope>
    <source>
        <strain evidence="1 2">CCFEE 536</strain>
    </source>
</reference>
<evidence type="ECO:0000313" key="2">
    <source>
        <dbReference type="Proteomes" id="UP001357485"/>
    </source>
</evidence>
<evidence type="ECO:0000313" key="1">
    <source>
        <dbReference type="EMBL" id="KAK5242757.1"/>
    </source>
</evidence>
<dbReference type="InterPro" id="IPR016181">
    <property type="entry name" value="Acyl_CoA_acyltransferase"/>
</dbReference>
<dbReference type="SUPFAM" id="SSF55729">
    <property type="entry name" value="Acyl-CoA N-acyltransferases (Nat)"/>
    <property type="match status" value="1"/>
</dbReference>
<proteinExistence type="predicted"/>
<comment type="caution">
    <text evidence="1">The sequence shown here is derived from an EMBL/GenBank/DDBJ whole genome shotgun (WGS) entry which is preliminary data.</text>
</comment>
<dbReference type="Gene3D" id="3.40.630.30">
    <property type="match status" value="1"/>
</dbReference>
<name>A0ABR0LUS2_9PEZI</name>
<keyword evidence="2" id="KW-1185">Reference proteome</keyword>
<protein>
    <recommendedName>
        <fullName evidence="3">N-acetyltransferase domain-containing protein</fullName>
    </recommendedName>
</protein>